<dbReference type="EC" id="2.7.13.3" evidence="2"/>
<dbReference type="Pfam" id="PF01584">
    <property type="entry name" value="CheW"/>
    <property type="match status" value="1"/>
</dbReference>
<keyword evidence="10" id="KW-0902">Two-component regulatory system</keyword>
<dbReference type="KEGG" id="mbd:MEBOL_002682"/>
<dbReference type="InterPro" id="IPR008207">
    <property type="entry name" value="Sig_transdc_His_kin_Hpt_dom"/>
</dbReference>
<feature type="domain" description="CheW-like" evidence="14">
    <location>
        <begin position="403"/>
        <end position="534"/>
    </location>
</feature>
<dbReference type="InterPro" id="IPR004105">
    <property type="entry name" value="CheA-like_dim"/>
</dbReference>
<dbReference type="InterPro" id="IPR051315">
    <property type="entry name" value="Bact_Chemotaxis_CheA"/>
</dbReference>
<evidence type="ECO:0000256" key="10">
    <source>
        <dbReference type="ARBA" id="ARBA00023012"/>
    </source>
</evidence>
<feature type="modified residue" description="Phosphohistidine" evidence="12">
    <location>
        <position position="52"/>
    </location>
</feature>
<dbReference type="Pfam" id="PF02895">
    <property type="entry name" value="H-kinase_dim"/>
    <property type="match status" value="1"/>
</dbReference>
<dbReference type="SUPFAM" id="SSF55874">
    <property type="entry name" value="ATPase domain of HSP90 chaperone/DNA topoisomerase II/histidine kinase"/>
    <property type="match status" value="1"/>
</dbReference>
<evidence type="ECO:0000256" key="5">
    <source>
        <dbReference type="ARBA" id="ARBA00022553"/>
    </source>
</evidence>
<protein>
    <recommendedName>
        <fullName evidence="3">Chemotaxis protein CheA</fullName>
        <ecNumber evidence="2">2.7.13.3</ecNumber>
    </recommendedName>
</protein>
<dbReference type="InterPro" id="IPR004358">
    <property type="entry name" value="Sig_transdc_His_kin-like_C"/>
</dbReference>
<evidence type="ECO:0000313" key="16">
    <source>
        <dbReference type="EMBL" id="ATB29233.1"/>
    </source>
</evidence>
<dbReference type="CDD" id="cd00088">
    <property type="entry name" value="HPT"/>
    <property type="match status" value="1"/>
</dbReference>
<comment type="function">
    <text evidence="11">Involved in the transmission of sensory signals from the chemoreceptors to the flagellar motors. CheA is autophosphorylated; it can transfer its phosphate group to either CheB or CheY.</text>
</comment>
<keyword evidence="8" id="KW-0418">Kinase</keyword>
<evidence type="ECO:0000256" key="6">
    <source>
        <dbReference type="ARBA" id="ARBA00022679"/>
    </source>
</evidence>
<dbReference type="EMBL" id="CP022163">
    <property type="protein sequence ID" value="ATB29233.1"/>
    <property type="molecule type" value="Genomic_DNA"/>
</dbReference>
<dbReference type="PRINTS" id="PR00344">
    <property type="entry name" value="BCTRLSENSOR"/>
</dbReference>
<evidence type="ECO:0000259" key="15">
    <source>
        <dbReference type="PROSITE" id="PS50894"/>
    </source>
</evidence>
<evidence type="ECO:0000256" key="11">
    <source>
        <dbReference type="ARBA" id="ARBA00035100"/>
    </source>
</evidence>
<dbReference type="InterPro" id="IPR036061">
    <property type="entry name" value="CheW-like_dom_sf"/>
</dbReference>
<keyword evidence="4" id="KW-0145">Chemotaxis</keyword>
<dbReference type="SMART" id="SM00073">
    <property type="entry name" value="HPT"/>
    <property type="match status" value="1"/>
</dbReference>
<dbReference type="GO" id="GO:0000155">
    <property type="term" value="F:phosphorelay sensor kinase activity"/>
    <property type="evidence" value="ECO:0007669"/>
    <property type="project" value="InterPro"/>
</dbReference>
<dbReference type="SUPFAM" id="SSF47226">
    <property type="entry name" value="Histidine-containing phosphotransfer domain, HPT domain"/>
    <property type="match status" value="1"/>
</dbReference>
<dbReference type="PANTHER" id="PTHR43395:SF10">
    <property type="entry name" value="CHEMOTAXIS PROTEIN CHEA"/>
    <property type="match status" value="1"/>
</dbReference>
<dbReference type="Gene3D" id="1.10.287.560">
    <property type="entry name" value="Histidine kinase CheA-like, homodimeric domain"/>
    <property type="match status" value="1"/>
</dbReference>
<dbReference type="SMART" id="SM01231">
    <property type="entry name" value="H-kinase_dim"/>
    <property type="match status" value="1"/>
</dbReference>
<dbReference type="RefSeq" id="WP_095977824.1">
    <property type="nucleotide sequence ID" value="NZ_CP022163.1"/>
</dbReference>
<evidence type="ECO:0000256" key="12">
    <source>
        <dbReference type="PROSITE-ProRule" id="PRU00110"/>
    </source>
</evidence>
<evidence type="ECO:0000256" key="8">
    <source>
        <dbReference type="ARBA" id="ARBA00022777"/>
    </source>
</evidence>
<accession>A0A250IDC5</accession>
<gene>
    <name evidence="16" type="ORF">MEBOL_002682</name>
</gene>
<evidence type="ECO:0000256" key="1">
    <source>
        <dbReference type="ARBA" id="ARBA00000085"/>
    </source>
</evidence>
<keyword evidence="17" id="KW-1185">Reference proteome</keyword>
<dbReference type="FunFam" id="3.30.565.10:FF:000016">
    <property type="entry name" value="Chemotaxis protein CheA, putative"/>
    <property type="match status" value="1"/>
</dbReference>
<dbReference type="Proteomes" id="UP000217289">
    <property type="component" value="Chromosome"/>
</dbReference>
<evidence type="ECO:0000256" key="9">
    <source>
        <dbReference type="ARBA" id="ARBA00022840"/>
    </source>
</evidence>
<dbReference type="InterPro" id="IPR003594">
    <property type="entry name" value="HATPase_dom"/>
</dbReference>
<evidence type="ECO:0000259" key="13">
    <source>
        <dbReference type="PROSITE" id="PS50109"/>
    </source>
</evidence>
<dbReference type="SMART" id="SM00387">
    <property type="entry name" value="HATPase_c"/>
    <property type="match status" value="1"/>
</dbReference>
<feature type="domain" description="Histidine kinase" evidence="13">
    <location>
        <begin position="199"/>
        <end position="401"/>
    </location>
</feature>
<dbReference type="Pfam" id="PF01627">
    <property type="entry name" value="Hpt"/>
    <property type="match status" value="1"/>
</dbReference>
<feature type="domain" description="HPt" evidence="15">
    <location>
        <begin position="6"/>
        <end position="109"/>
    </location>
</feature>
<proteinExistence type="predicted"/>
<dbReference type="InterPro" id="IPR036097">
    <property type="entry name" value="HisK_dim/P_sf"/>
</dbReference>
<name>A0A250IDC5_9BACT</name>
<dbReference type="InterPro" id="IPR036641">
    <property type="entry name" value="HPT_dom_sf"/>
</dbReference>
<reference evidence="16 17" key="1">
    <citation type="submission" date="2017-06" db="EMBL/GenBank/DDBJ databases">
        <authorList>
            <person name="Kim H.J."/>
            <person name="Triplett B.A."/>
        </authorList>
    </citation>
    <scope>NUCLEOTIDE SEQUENCE [LARGE SCALE GENOMIC DNA]</scope>
    <source>
        <strain evidence="16 17">DSM 14713</strain>
    </source>
</reference>
<evidence type="ECO:0000259" key="14">
    <source>
        <dbReference type="PROSITE" id="PS50851"/>
    </source>
</evidence>
<dbReference type="GO" id="GO:0005737">
    <property type="term" value="C:cytoplasm"/>
    <property type="evidence" value="ECO:0007669"/>
    <property type="project" value="InterPro"/>
</dbReference>
<organism evidence="16 17">
    <name type="scientific">Melittangium boletus DSM 14713</name>
    <dbReference type="NCBI Taxonomy" id="1294270"/>
    <lineage>
        <taxon>Bacteria</taxon>
        <taxon>Pseudomonadati</taxon>
        <taxon>Myxococcota</taxon>
        <taxon>Myxococcia</taxon>
        <taxon>Myxococcales</taxon>
        <taxon>Cystobacterineae</taxon>
        <taxon>Archangiaceae</taxon>
        <taxon>Melittangium</taxon>
    </lineage>
</organism>
<dbReference type="InterPro" id="IPR005467">
    <property type="entry name" value="His_kinase_dom"/>
</dbReference>
<dbReference type="PROSITE" id="PS50894">
    <property type="entry name" value="HPT"/>
    <property type="match status" value="1"/>
</dbReference>
<dbReference type="Gene3D" id="2.30.30.40">
    <property type="entry name" value="SH3 Domains"/>
    <property type="match status" value="1"/>
</dbReference>
<dbReference type="InterPro" id="IPR002545">
    <property type="entry name" value="CheW-lke_dom"/>
</dbReference>
<comment type="catalytic activity">
    <reaction evidence="1">
        <text>ATP + protein L-histidine = ADP + protein N-phospho-L-histidine.</text>
        <dbReference type="EC" id="2.7.13.3"/>
    </reaction>
</comment>
<dbReference type="GO" id="GO:0006935">
    <property type="term" value="P:chemotaxis"/>
    <property type="evidence" value="ECO:0007669"/>
    <property type="project" value="InterPro"/>
</dbReference>
<dbReference type="Gene3D" id="3.30.565.10">
    <property type="entry name" value="Histidine kinase-like ATPase, C-terminal domain"/>
    <property type="match status" value="1"/>
</dbReference>
<keyword evidence="7" id="KW-0547">Nucleotide-binding</keyword>
<dbReference type="SUPFAM" id="SSF50341">
    <property type="entry name" value="CheW-like"/>
    <property type="match status" value="1"/>
</dbReference>
<sequence>MGGTSVELERESLLATFAEEVGDLLAEIEETLVALEEQPDEERLRSIFRAAHTLKGAAVALGFSGMSDVAHVLEDVLELLLERRLPAVDEHVTLLLGAVDRLRAQLAGVLAGGEPPEEEHQELLARLRGCCEQLRQEVVRPVLAAPVEEAPAAGRRGRTLRVDVEKLDLIATLTGELAIAHARLTRMLGTGTSEQTLAVHEEADRLHEALREEVMRVRMVPVGPLFRQHLRTVRDLTRVQRKWARLVLEGEDVEVDTALVEGLREPLLHLMRNAVDHGLETPDERRALGKHGCGTLRLRAFHEPGSLVVELSDDGRGLNHARLREQAREFGLEPERMTVEELEDLVFLPGLSTAAEVTEVSGRGVGMDVVRRSVEGLRGQVSLRGEPGQGTTVTLRVPLTLATIQGFAVGVGEETYVLPMDTVRECLALPPERIGQPGSGVLVLRDRVLPYLRLREVLGVSAAPAKRESVVVLGHGGTRAGLVVDALYGEGPCVLKPLGPLFRHLPGVSGSTLLNTGRVGLVLDVPTLLRTALRQRSLVG</sequence>
<dbReference type="Gene3D" id="1.20.120.160">
    <property type="entry name" value="HPT domain"/>
    <property type="match status" value="1"/>
</dbReference>
<keyword evidence="9" id="KW-0067">ATP-binding</keyword>
<dbReference type="PROSITE" id="PS50109">
    <property type="entry name" value="HIS_KIN"/>
    <property type="match status" value="1"/>
</dbReference>
<dbReference type="InterPro" id="IPR036890">
    <property type="entry name" value="HATPase_C_sf"/>
</dbReference>
<evidence type="ECO:0000313" key="17">
    <source>
        <dbReference type="Proteomes" id="UP000217289"/>
    </source>
</evidence>
<evidence type="ECO:0000256" key="7">
    <source>
        <dbReference type="ARBA" id="ARBA00022741"/>
    </source>
</evidence>
<dbReference type="Pfam" id="PF02518">
    <property type="entry name" value="HATPase_c"/>
    <property type="match status" value="1"/>
</dbReference>
<evidence type="ECO:0000256" key="2">
    <source>
        <dbReference type="ARBA" id="ARBA00012438"/>
    </source>
</evidence>
<dbReference type="PROSITE" id="PS50851">
    <property type="entry name" value="CHEW"/>
    <property type="match status" value="1"/>
</dbReference>
<keyword evidence="5 12" id="KW-0597">Phosphoprotein</keyword>
<evidence type="ECO:0000256" key="4">
    <source>
        <dbReference type="ARBA" id="ARBA00022500"/>
    </source>
</evidence>
<dbReference type="InterPro" id="IPR037006">
    <property type="entry name" value="CheA-like_homodim_sf"/>
</dbReference>
<evidence type="ECO:0000256" key="3">
    <source>
        <dbReference type="ARBA" id="ARBA00021495"/>
    </source>
</evidence>
<dbReference type="AlphaFoldDB" id="A0A250IDC5"/>
<dbReference type="PANTHER" id="PTHR43395">
    <property type="entry name" value="SENSOR HISTIDINE KINASE CHEA"/>
    <property type="match status" value="1"/>
</dbReference>
<keyword evidence="6" id="KW-0808">Transferase</keyword>
<dbReference type="OrthoDB" id="9803176at2"/>
<dbReference type="SMART" id="SM00260">
    <property type="entry name" value="CheW"/>
    <property type="match status" value="1"/>
</dbReference>
<dbReference type="SUPFAM" id="SSF47384">
    <property type="entry name" value="Homodimeric domain of signal transducing histidine kinase"/>
    <property type="match status" value="1"/>
</dbReference>